<protein>
    <submittedName>
        <fullName evidence="2">Uncharacterized protein</fullName>
    </submittedName>
</protein>
<feature type="region of interest" description="Disordered" evidence="1">
    <location>
        <begin position="1685"/>
        <end position="1707"/>
    </location>
</feature>
<feature type="region of interest" description="Disordered" evidence="1">
    <location>
        <begin position="1748"/>
        <end position="1778"/>
    </location>
</feature>
<proteinExistence type="predicted"/>
<sequence>MDDDVLRAVGGIDARNARTGGEVETDRPLGGVRGQGAVPGELQAQHTVAGADIPLGVQGRGGGTDGVATGDDGAVAGGHRQRAGGVLHPATEDHVPTAVDIDASVVVAGEVDIDGIIDPGGALHLQFAPAGKVVGPPRLEVLIEDVHAVVAGFPHLVGAAVGIGHAPREVAAEIGTRLLPVGGVVRRVADQVSVLAGPPRIVTVTELPFAQPSAEVVAVLVVAVAAEGRLLAPLPARSRLRREAVGAAARGDLPRVLDGLPVGAVGDEFAYALALGVAIPRGQVLELVGDDHGAHRAVTGAQAVDAQVVGGLVVDVDVTVTALDIDRALIGGADDLALEVEIAAAGGAHVLDLDLVRTEVIVGPNRLVAVDVRIAEVIEIQVRDLALAGFHPRLVLHQIDPVIELRRDHHVALGGPAGADGAVDVDDVGVDGDGLRPPPGLRARVGVVDGVGRFVQAPARGDHRHVGLAVGIAVAVDIHDMGDHPARDVVGLGRSHRAVTGGRTVVLTGDAAAEQDRTLARVFVAAAGEVFVVVEQVVVIVIEQIAVVGVRRVYDHLDHVVGQVGVVVPDVRRPLARGPVLGLLRGDDHRPLHRHRDVAAQDAGERREGAVGHRDIDGAAHVTDGVLLEQRRTVAGVVQGVLHGVADAHGRIVAGPGGVDTHGTVHTVRHAGIDDAPTGVVRDRHRAEAQVAGAVVDHGDGRAAVGVDAAAAGNAVGAQDHVATGREQTVEEPGVDVPVHDALLDHRRDLGVDVRGLDQRGGIEALLPADERRRVVVVGELAVLVDVDVEPIEDAGGDTAVDDQRGRGRGLAGGVLVLDRDEPGLETLGQPLDGVVDGLVVGRDLHVPARAHGGAGADVHAGAGGLVGGRGGVRYGNDPPHQAVGGGDGGQAVVAAEIRRLSGRQGEVAPGGQAGVVGDGDGLIVADRGRGARIGGSGTAPGPRRGVVHDARERQGIDADIPPRGQRGLADADVGVHGRVDRGRHAAGRESAVGGEHGILRRREIGNRLQDQVGRGAVVGLLTHGQGRAVRDLCRRGDIERGLVIRGLAGGDAAGRGVDGGVVRVAAAHVALGTQGRTVGDVKRAAAEVHGAGGGQRGIGEGPADADQRGVDAVGTAAVTAVVGADYLGLLGGNRAAVSDRRAGRPPAVGVGRGGVPRNHPAAAGHGIGDVELIRRGLHRQVAQRVIGPQLEAIAQACRGVGLTARPGQRETDGERAADGVAAGLGTAFAVAGRSHRQGAALHAQAGSDAGGHGVGAVGERRARVGTDQGTAAGAERGGRDVGTVVVRRCGGDREAVTVTHRDVVPHGRGNVHRAVGEGQRCPHGHAEADCSPLGLDIEATAVHRLHRGIGIEVDPVADGRRDGGPVVAVVVLRRREIAADGHRTVGRTTEAPRSAAGDHVGGPGTLPRDSQAPGGHRAGCEHLRGDRRTTLTHGDRGTGRTDAADARGIGLGIHAEGVLGGDGYRAVIHVRASAKAGGDTVLQARHRHRGPETGGEAGTARGRQHVHRLVVAVVHGVGPDGQRRCVELAGVHPGDHRRAQEGHAGRGADRAAAGLHVARPVAAGQPFAGMNVHGTAGIHAAAGDGRRRLLGVVRREGVADGEGGAVVHRLVLVVVCAVVEHTATSVRAGGDVRALRHRRRAATTDAVELAQGAGAVMVELGAGGDVDGGVDVRLVIAVAVDRRARPHEQQADGPAYGGTAGGRSAVDREQPRIEGVLGGDIHGAAGTHVRAVHEGPGGVVGDHHVGARPEHRAGPGGDAGGPGVSGHGGVILGEYRQ</sequence>
<accession>A0A5B8RHK3</accession>
<feature type="region of interest" description="Disordered" evidence="1">
    <location>
        <begin position="1386"/>
        <end position="1445"/>
    </location>
</feature>
<organism evidence="2">
    <name type="scientific">uncultured organism</name>
    <dbReference type="NCBI Taxonomy" id="155900"/>
    <lineage>
        <taxon>unclassified sequences</taxon>
        <taxon>environmental samples</taxon>
    </lineage>
</organism>
<evidence type="ECO:0000313" key="2">
    <source>
        <dbReference type="EMBL" id="QEA06974.1"/>
    </source>
</evidence>
<evidence type="ECO:0000256" key="1">
    <source>
        <dbReference type="SAM" id="MobiDB-lite"/>
    </source>
</evidence>
<gene>
    <name evidence="2" type="ORF">KBTEX_03317</name>
</gene>
<feature type="compositionally biased region" description="Basic and acidic residues" evidence="1">
    <location>
        <begin position="1419"/>
        <end position="1445"/>
    </location>
</feature>
<feature type="region of interest" description="Disordered" evidence="1">
    <location>
        <begin position="1140"/>
        <end position="1164"/>
    </location>
</feature>
<dbReference type="EMBL" id="MN079189">
    <property type="protein sequence ID" value="QEA06974.1"/>
    <property type="molecule type" value="Genomic_DNA"/>
</dbReference>
<feature type="compositionally biased region" description="Gly residues" evidence="1">
    <location>
        <begin position="1755"/>
        <end position="1772"/>
    </location>
</feature>
<name>A0A5B8RHK3_9ZZZZ</name>
<reference evidence="2" key="1">
    <citation type="submission" date="2019-06" db="EMBL/GenBank/DDBJ databases">
        <authorList>
            <person name="Murdoch R.W."/>
            <person name="Fathepure B."/>
        </authorList>
    </citation>
    <scope>NUCLEOTIDE SEQUENCE</scope>
</reference>